<dbReference type="GO" id="GO:1990351">
    <property type="term" value="C:transporter complex"/>
    <property type="evidence" value="ECO:0007669"/>
    <property type="project" value="TreeGrafter"/>
</dbReference>
<reference evidence="5" key="1">
    <citation type="submission" date="2010-02" db="EMBL/GenBank/DDBJ databases">
        <title>Complete sequence of Desulfurivibrio alkaliphilus AHT2.</title>
        <authorList>
            <consortium name="US DOE Joint Genome Institute"/>
            <person name="Pitluck S."/>
            <person name="Chertkov O."/>
            <person name="Detter J.C."/>
            <person name="Han C."/>
            <person name="Tapia R."/>
            <person name="Larimer F."/>
            <person name="Land M."/>
            <person name="Hauser L."/>
            <person name="Kyrpides N."/>
            <person name="Mikhailova N."/>
            <person name="Sorokin D.Y."/>
            <person name="Muyzer G."/>
            <person name="Woyke T."/>
        </authorList>
    </citation>
    <scope>NUCLEOTIDE SEQUENCE [LARGE SCALE GENOMIC DNA]</scope>
    <source>
        <strain evidence="5">DSM 19089 / UNIQEM U267 / AHT2</strain>
    </source>
</reference>
<organism evidence="4 5">
    <name type="scientific">Desulfurivibrio alkaliphilus (strain DSM 19089 / UNIQEM U267 / AHT2)</name>
    <dbReference type="NCBI Taxonomy" id="589865"/>
    <lineage>
        <taxon>Bacteria</taxon>
        <taxon>Pseudomonadati</taxon>
        <taxon>Thermodesulfobacteriota</taxon>
        <taxon>Desulfobulbia</taxon>
        <taxon>Desulfobulbales</taxon>
        <taxon>Desulfobulbaceae</taxon>
        <taxon>Desulfurivibrio</taxon>
    </lineage>
</organism>
<dbReference type="InterPro" id="IPR020889">
    <property type="entry name" value="LipoPS_assembly_LptD"/>
</dbReference>
<evidence type="ECO:0000259" key="3">
    <source>
        <dbReference type="Pfam" id="PF19838"/>
    </source>
</evidence>
<keyword evidence="5" id="KW-1185">Reference proteome</keyword>
<evidence type="ECO:0000256" key="1">
    <source>
        <dbReference type="SAM" id="MobiDB-lite"/>
    </source>
</evidence>
<dbReference type="GO" id="GO:0015920">
    <property type="term" value="P:lipopolysaccharide transport"/>
    <property type="evidence" value="ECO:0007669"/>
    <property type="project" value="InterPro"/>
</dbReference>
<dbReference type="HOGENOM" id="CLU_009039_4_0_7"/>
<dbReference type="InParanoid" id="D6Z6F1"/>
<dbReference type="Gene3D" id="2.60.450.10">
    <property type="entry name" value="Lipopolysaccharide (LPS) transport protein A like domain"/>
    <property type="match status" value="1"/>
</dbReference>
<feature type="domain" description="LPS-assembly protein LptD central" evidence="3">
    <location>
        <begin position="193"/>
        <end position="293"/>
    </location>
</feature>
<dbReference type="InterPro" id="IPR050218">
    <property type="entry name" value="LptD"/>
</dbReference>
<dbReference type="Proteomes" id="UP000001508">
    <property type="component" value="Chromosome"/>
</dbReference>
<evidence type="ECO:0000313" key="4">
    <source>
        <dbReference type="EMBL" id="ADH86916.1"/>
    </source>
</evidence>
<evidence type="ECO:0000259" key="2">
    <source>
        <dbReference type="Pfam" id="PF04453"/>
    </source>
</evidence>
<dbReference type="STRING" id="589865.DaAHT2_2251"/>
<dbReference type="Pfam" id="PF19838">
    <property type="entry name" value="LptD_2"/>
    <property type="match status" value="1"/>
</dbReference>
<sequence length="810" mass="92262">MVKPLEATRGRALLVCVLLLILLPVLLPPTGVRAEGLRPAAPEWELSADSLSHQLDPSRVTAEGNVVLSRPQEHGEPLVIRADQMVYDPESGTVEARGRVRLESTTEEVEAEGVVLHLESQTGTLEQATIHLVESGVYVRGAHIEKTGPESYYLEDAWYSACRPEEDCRPAWSLKSSKVYLTVDGLAHFVHPRLQVKEVPVLYSPYLMAPANVHRQSGFLAPELSTSRRRGDGLALPYFVNLSPSADLTLYPKYMDRRGLQSGVEFRYAAAPGSLGMFQFTYLKDKHQDTADDPYRNDGWLRDSSQRYWLRGKADHDFGDDLLLRLDLDLVSDQDYIMEFDSGLMGYARSTSAFESMFDRELQEPSLATRRSTLQLFRLRPTTLVAGELMGQQDSRHTLNYQGQEVDRNRRGTPLQALPRLHASGRSPMRSQPYSLAWSNEYVHYWRQEGIGAHRLDLHPQLIVPLPRGGGWTEGRATTGVRQTMYQVNEHDEHRWEYDRYQDRTAFDFETNLATTLVRDFRLAPQGPSRAAFDRPVTSPGLEHMVRPNLIYSYVSRSSESELPELDSVDRLERKNWLTYELNNYFEVFGYRASPPPSPPAPDDSALAINGPAEPEPLALPTSPPGDFWSRPLAFFKMMQTYDIDEARRDLEADESRRELSDLRFDLQASPLPSLDLRYQTNLSMYGQGVNRYELQGTYRRFGGSLTLNYRYLKHSGMREPYFYTEAGDSRHDVRAGFTAPLGDSLTFRGMINKSLTEDYIADASFGVTYHPHCWAVEMEVRRYVDEKSFMVVFTLDTLGEIPRWLKRGI</sequence>
<dbReference type="EMBL" id="CP001940">
    <property type="protein sequence ID" value="ADH86916.1"/>
    <property type="molecule type" value="Genomic_DNA"/>
</dbReference>
<proteinExistence type="inferred from homology"/>
<dbReference type="GO" id="GO:0043165">
    <property type="term" value="P:Gram-negative-bacterium-type cell outer membrane assembly"/>
    <property type="evidence" value="ECO:0007669"/>
    <property type="project" value="InterPro"/>
</dbReference>
<dbReference type="InterPro" id="IPR045659">
    <property type="entry name" value="LptD_2"/>
</dbReference>
<dbReference type="PANTHER" id="PTHR30189:SF1">
    <property type="entry name" value="LPS-ASSEMBLY PROTEIN LPTD"/>
    <property type="match status" value="1"/>
</dbReference>
<feature type="domain" description="LptD C-terminal" evidence="2">
    <location>
        <begin position="306"/>
        <end position="716"/>
    </location>
</feature>
<dbReference type="eggNOG" id="COG1452">
    <property type="taxonomic scope" value="Bacteria"/>
</dbReference>
<protein>
    <submittedName>
        <fullName evidence="4">Organic solvent tolerance protein</fullName>
    </submittedName>
</protein>
<feature type="region of interest" description="Disordered" evidence="1">
    <location>
        <begin position="595"/>
        <end position="623"/>
    </location>
</feature>
<dbReference type="PANTHER" id="PTHR30189">
    <property type="entry name" value="LPS-ASSEMBLY PROTEIN"/>
    <property type="match status" value="1"/>
</dbReference>
<dbReference type="GO" id="GO:0009279">
    <property type="term" value="C:cell outer membrane"/>
    <property type="evidence" value="ECO:0007669"/>
    <property type="project" value="InterPro"/>
</dbReference>
<dbReference type="KEGG" id="dak:DaAHT2_2251"/>
<dbReference type="AlphaFoldDB" id="D6Z6F1"/>
<name>D6Z6F1_DESAT</name>
<dbReference type="InterPro" id="IPR007543">
    <property type="entry name" value="LptD_C"/>
</dbReference>
<accession>D6Z6F1</accession>
<evidence type="ECO:0000313" key="5">
    <source>
        <dbReference type="Proteomes" id="UP000001508"/>
    </source>
</evidence>
<dbReference type="FunCoup" id="D6Z6F1">
    <property type="interactions" value="96"/>
</dbReference>
<gene>
    <name evidence="4" type="ordered locus">DaAHT2_2251</name>
</gene>
<dbReference type="Pfam" id="PF04453">
    <property type="entry name" value="LptD"/>
    <property type="match status" value="1"/>
</dbReference>
<dbReference type="HAMAP" id="MF_01411">
    <property type="entry name" value="LPS_assembly_LptD"/>
    <property type="match status" value="1"/>
</dbReference>